<sequence>MTPGHQAPTGADLPGVGPDDGRMLTEVVRLHGALKAAPLPLDLPGVSALRIGRDHVIEQLEDYVIPRLTEIEAPMLVVVGGSTGAGKSTLVNTLVGHKVTTPGLLRPTTKSPVLVHHPDDARWFGADRLLPELARVQQATDDQSAIQLVASPQVPRGLAILDAPDVDSVDERNRELAAQLLAAADLWLFVTSAARYSDQVPWDHLKVAVDRNTAVALVLSRTPADDVATVSVHLARMMAARGLKDSPLFAVAQGVVSDEGLLPTSYAAEIRGWLEALAADAAARREVVNQTVAGAVRTVTRKAFPIADAAGLQVAAVGDLLAAADKVYDDAQAGLVAAGSDGTLLRGDLLARWQEFVGSGELVRSLEAKVGFVRERLVNAIKGKPQQAERVAVSIEMAVEALVVDHAERAAEKAAGEWRAEEYGAALLASTDDDLTRAGRGLRNRATQEVRGWLDELQEFVRHEAGDARHSARFLALGVRGLSVALAVVALAGDEPQGQAAESVRLGRSLLDTILGAGAAGRVVDQARGTLARRLTTLMGAERARYLAPAAQWELKPDAADQLRQAARRVDDLRFAAAKKGTGGHL</sequence>
<name>A0A7Y9ZJ07_9ACTN</name>
<proteinExistence type="predicted"/>
<evidence type="ECO:0000256" key="1">
    <source>
        <dbReference type="SAM" id="MobiDB-lite"/>
    </source>
</evidence>
<dbReference type="CDD" id="cd00882">
    <property type="entry name" value="Ras_like_GTPase"/>
    <property type="match status" value="1"/>
</dbReference>
<dbReference type="InterPro" id="IPR027417">
    <property type="entry name" value="P-loop_NTPase"/>
</dbReference>
<dbReference type="Pfam" id="PF00350">
    <property type="entry name" value="Dynamin_N"/>
    <property type="match status" value="1"/>
</dbReference>
<reference evidence="3 4" key="1">
    <citation type="submission" date="2020-07" db="EMBL/GenBank/DDBJ databases">
        <title>Sequencing the genomes of 1000 actinobacteria strains.</title>
        <authorList>
            <person name="Klenk H.-P."/>
        </authorList>
    </citation>
    <scope>NUCLEOTIDE SEQUENCE [LARGE SCALE GENOMIC DNA]</scope>
    <source>
        <strain evidence="3 4">DSM 15131</strain>
    </source>
</reference>
<dbReference type="EMBL" id="JACBZM010000001">
    <property type="protein sequence ID" value="NYI46404.1"/>
    <property type="molecule type" value="Genomic_DNA"/>
</dbReference>
<dbReference type="RefSeq" id="WP_242530555.1">
    <property type="nucleotide sequence ID" value="NZ_CP022295.1"/>
</dbReference>
<evidence type="ECO:0000313" key="3">
    <source>
        <dbReference type="EMBL" id="NYI46404.1"/>
    </source>
</evidence>
<dbReference type="SUPFAM" id="SSF52540">
    <property type="entry name" value="P-loop containing nucleoside triphosphate hydrolases"/>
    <property type="match status" value="1"/>
</dbReference>
<gene>
    <name evidence="3" type="ORF">BJ993_003484</name>
</gene>
<protein>
    <submittedName>
        <fullName evidence="3">Putative GTPase</fullName>
    </submittedName>
</protein>
<organism evidence="3 4">
    <name type="scientific">Nocardioides aromaticivorans</name>
    <dbReference type="NCBI Taxonomy" id="200618"/>
    <lineage>
        <taxon>Bacteria</taxon>
        <taxon>Bacillati</taxon>
        <taxon>Actinomycetota</taxon>
        <taxon>Actinomycetes</taxon>
        <taxon>Propionibacteriales</taxon>
        <taxon>Nocardioidaceae</taxon>
        <taxon>Nocardioides</taxon>
    </lineage>
</organism>
<comment type="caution">
    <text evidence="3">The sequence shown here is derived from an EMBL/GenBank/DDBJ whole genome shotgun (WGS) entry which is preliminary data.</text>
</comment>
<dbReference type="Gene3D" id="3.40.50.300">
    <property type="entry name" value="P-loop containing nucleotide triphosphate hydrolases"/>
    <property type="match status" value="1"/>
</dbReference>
<dbReference type="AlphaFoldDB" id="A0A7Y9ZJ07"/>
<feature type="region of interest" description="Disordered" evidence="1">
    <location>
        <begin position="1"/>
        <end position="20"/>
    </location>
</feature>
<dbReference type="Proteomes" id="UP000562045">
    <property type="component" value="Unassembled WGS sequence"/>
</dbReference>
<feature type="domain" description="Dynamin N-terminal" evidence="2">
    <location>
        <begin position="77"/>
        <end position="217"/>
    </location>
</feature>
<dbReference type="InterPro" id="IPR045063">
    <property type="entry name" value="Dynamin_N"/>
</dbReference>
<evidence type="ECO:0000259" key="2">
    <source>
        <dbReference type="Pfam" id="PF00350"/>
    </source>
</evidence>
<evidence type="ECO:0000313" key="4">
    <source>
        <dbReference type="Proteomes" id="UP000562045"/>
    </source>
</evidence>
<accession>A0A7Y9ZJ07</accession>